<dbReference type="SUPFAM" id="SSF48317">
    <property type="entry name" value="Acid phosphatase/Vanadium-dependent haloperoxidase"/>
    <property type="match status" value="1"/>
</dbReference>
<evidence type="ECO:0000256" key="2">
    <source>
        <dbReference type="ARBA" id="ARBA00022475"/>
    </source>
</evidence>
<dbReference type="Gene3D" id="1.20.144.10">
    <property type="entry name" value="Phosphatidic acid phosphatase type 2/haloperoxidase"/>
    <property type="match status" value="1"/>
</dbReference>
<evidence type="ECO:0000313" key="8">
    <source>
        <dbReference type="EMBL" id="AOM80901.1"/>
    </source>
</evidence>
<dbReference type="KEGG" id="psty:BFS30_19900"/>
<sequence length="197" mass="21555">MKYILIVQLSLSFVLPVRVFGQHALQRLDDRILINLSENRTPERTGFFMFLSKHNDVVNVGVPVGLLAAGVITNDKAMRQNALYVASSSAVNVLATLILKKVIKRPRPFNGLVKINAVYQPSHYSFPSGHTSTAFTTATALSHAYPKWYVVAPAFLWAGSVSFSRLYLGVHYPTDVAAGALLGTGSAFSMGFLRPDK</sequence>
<dbReference type="Proteomes" id="UP000094313">
    <property type="component" value="Chromosome"/>
</dbReference>
<keyword evidence="3" id="KW-0812">Transmembrane</keyword>
<dbReference type="PANTHER" id="PTHR14969">
    <property type="entry name" value="SPHINGOSINE-1-PHOSPHATE PHOSPHOHYDROLASE"/>
    <property type="match status" value="1"/>
</dbReference>
<name>A0A1D7QQK0_9SPHI</name>
<dbReference type="GO" id="GO:0005886">
    <property type="term" value="C:plasma membrane"/>
    <property type="evidence" value="ECO:0007669"/>
    <property type="project" value="UniProtKB-SubCell"/>
</dbReference>
<dbReference type="CDD" id="cd01610">
    <property type="entry name" value="PAP2_like"/>
    <property type="match status" value="1"/>
</dbReference>
<evidence type="ECO:0000259" key="7">
    <source>
        <dbReference type="SMART" id="SM00014"/>
    </source>
</evidence>
<reference evidence="8 9" key="1">
    <citation type="submission" date="2016-08" db="EMBL/GenBank/DDBJ databases">
        <authorList>
            <person name="Seilhamer J.J."/>
        </authorList>
    </citation>
    <scope>NUCLEOTIDE SEQUENCE [LARGE SCALE GENOMIC DNA]</scope>
    <source>
        <strain evidence="8 9">DX4</strain>
    </source>
</reference>
<keyword evidence="4" id="KW-0378">Hydrolase</keyword>
<dbReference type="AlphaFoldDB" id="A0A1D7QQK0"/>
<comment type="subcellular location">
    <subcellularLocation>
        <location evidence="1">Cell membrane</location>
        <topology evidence="1">Multi-pass membrane protein</topology>
    </subcellularLocation>
</comment>
<feature type="domain" description="Phosphatidic acid phosphatase type 2/haloperoxidase" evidence="7">
    <location>
        <begin position="82"/>
        <end position="191"/>
    </location>
</feature>
<dbReference type="InterPro" id="IPR036938">
    <property type="entry name" value="PAP2/HPO_sf"/>
</dbReference>
<evidence type="ECO:0000256" key="3">
    <source>
        <dbReference type="ARBA" id="ARBA00022692"/>
    </source>
</evidence>
<dbReference type="SMART" id="SM00014">
    <property type="entry name" value="acidPPc"/>
    <property type="match status" value="1"/>
</dbReference>
<proteinExistence type="predicted"/>
<keyword evidence="6" id="KW-0472">Membrane</keyword>
<keyword evidence="5" id="KW-1133">Transmembrane helix</keyword>
<dbReference type="InterPro" id="IPR000326">
    <property type="entry name" value="PAP2/HPO"/>
</dbReference>
<dbReference type="Pfam" id="PF01569">
    <property type="entry name" value="PAP2"/>
    <property type="match status" value="1"/>
</dbReference>
<organism evidence="8 9">
    <name type="scientific">Pedobacter steynii</name>
    <dbReference type="NCBI Taxonomy" id="430522"/>
    <lineage>
        <taxon>Bacteria</taxon>
        <taxon>Pseudomonadati</taxon>
        <taxon>Bacteroidota</taxon>
        <taxon>Sphingobacteriia</taxon>
        <taxon>Sphingobacteriales</taxon>
        <taxon>Sphingobacteriaceae</taxon>
        <taxon>Pedobacter</taxon>
    </lineage>
</organism>
<evidence type="ECO:0000313" key="9">
    <source>
        <dbReference type="Proteomes" id="UP000094313"/>
    </source>
</evidence>
<evidence type="ECO:0000256" key="1">
    <source>
        <dbReference type="ARBA" id="ARBA00004651"/>
    </source>
</evidence>
<evidence type="ECO:0000256" key="4">
    <source>
        <dbReference type="ARBA" id="ARBA00022801"/>
    </source>
</evidence>
<dbReference type="PANTHER" id="PTHR14969:SF62">
    <property type="entry name" value="DECAPRENYLPHOSPHORYL-5-PHOSPHORIBOSE PHOSPHATASE RV3807C-RELATED"/>
    <property type="match status" value="1"/>
</dbReference>
<protein>
    <submittedName>
        <fullName evidence="8">Phosphatase PAP2 family protein</fullName>
    </submittedName>
</protein>
<dbReference type="EMBL" id="CP017141">
    <property type="protein sequence ID" value="AOM80901.1"/>
    <property type="molecule type" value="Genomic_DNA"/>
</dbReference>
<keyword evidence="9" id="KW-1185">Reference proteome</keyword>
<accession>A0A1D7QQK0</accession>
<evidence type="ECO:0000256" key="5">
    <source>
        <dbReference type="ARBA" id="ARBA00022989"/>
    </source>
</evidence>
<gene>
    <name evidence="8" type="ORF">BFS30_19900</name>
</gene>
<dbReference type="GO" id="GO:0016787">
    <property type="term" value="F:hydrolase activity"/>
    <property type="evidence" value="ECO:0007669"/>
    <property type="project" value="UniProtKB-KW"/>
</dbReference>
<evidence type="ECO:0000256" key="6">
    <source>
        <dbReference type="ARBA" id="ARBA00023136"/>
    </source>
</evidence>
<keyword evidence="2" id="KW-1003">Cell membrane</keyword>